<dbReference type="EMBL" id="FP929056">
    <property type="protein sequence ID" value="CBL28635.1"/>
    <property type="molecule type" value="Genomic_DNA"/>
</dbReference>
<reference evidence="3 4" key="2">
    <citation type="submission" date="2010-03" db="EMBL/GenBank/DDBJ databases">
        <authorList>
            <person name="Pajon A."/>
        </authorList>
    </citation>
    <scope>NUCLEOTIDE SEQUENCE [LARGE SCALE GENOMIC DNA]</scope>
    <source>
        <strain evidence="3 4">SGP1</strain>
    </source>
</reference>
<keyword evidence="3" id="KW-0689">Ribosomal protein</keyword>
<feature type="region of interest" description="Disordered" evidence="1">
    <location>
        <begin position="122"/>
        <end position="146"/>
    </location>
</feature>
<dbReference type="PROSITE" id="PS50126">
    <property type="entry name" value="S1"/>
    <property type="match status" value="1"/>
</dbReference>
<dbReference type="GO" id="GO:0005840">
    <property type="term" value="C:ribosome"/>
    <property type="evidence" value="ECO:0007669"/>
    <property type="project" value="UniProtKB-KW"/>
</dbReference>
<dbReference type="GO" id="GO:0003729">
    <property type="term" value="F:mRNA binding"/>
    <property type="evidence" value="ECO:0007669"/>
    <property type="project" value="TreeGrafter"/>
</dbReference>
<name>A0AB94IY20_9BACT</name>
<dbReference type="SUPFAM" id="SSF50249">
    <property type="entry name" value="Nucleic acid-binding proteins"/>
    <property type="match status" value="1"/>
</dbReference>
<proteinExistence type="predicted"/>
<dbReference type="AlphaFoldDB" id="A0AB94IY20"/>
<reference evidence="4" key="1">
    <citation type="submission" date="2010-03" db="EMBL/GenBank/DDBJ databases">
        <title>The genome sequence of Synergistetes sp. SGP1.</title>
        <authorList>
            <consortium name="metaHIT consortium -- http://www.metahit.eu/"/>
            <person name="Pajon A."/>
            <person name="Turner K."/>
            <person name="Parkhill J."/>
            <person name="Wade W."/>
            <person name="Vartoukian S."/>
        </authorList>
    </citation>
    <scope>NUCLEOTIDE SEQUENCE [LARGE SCALE GENOMIC DNA]</scope>
    <source>
        <strain evidence="4">SGP1</strain>
    </source>
</reference>
<dbReference type="Gene3D" id="2.40.50.140">
    <property type="entry name" value="Nucleic acid-binding proteins"/>
    <property type="match status" value="1"/>
</dbReference>
<feature type="domain" description="S1 motif" evidence="2">
    <location>
        <begin position="15"/>
        <end position="84"/>
    </location>
</feature>
<dbReference type="Pfam" id="PF00575">
    <property type="entry name" value="S1"/>
    <property type="match status" value="1"/>
</dbReference>
<dbReference type="SMART" id="SM00316">
    <property type="entry name" value="S1"/>
    <property type="match status" value="1"/>
</dbReference>
<dbReference type="PANTHER" id="PTHR10724">
    <property type="entry name" value="30S RIBOSOMAL PROTEIN S1"/>
    <property type="match status" value="1"/>
</dbReference>
<evidence type="ECO:0000256" key="1">
    <source>
        <dbReference type="SAM" id="MobiDB-lite"/>
    </source>
</evidence>
<dbReference type="KEGG" id="sbr:SY1_16880"/>
<dbReference type="InterPro" id="IPR003029">
    <property type="entry name" value="S1_domain"/>
</dbReference>
<dbReference type="InterPro" id="IPR050437">
    <property type="entry name" value="Ribos_protein_bS1-like"/>
</dbReference>
<feature type="compositionally biased region" description="Basic residues" evidence="1">
    <location>
        <begin position="134"/>
        <end position="146"/>
    </location>
</feature>
<organism evidence="3 4">
    <name type="scientific">Fretibacterium fastidiosum</name>
    <dbReference type="NCBI Taxonomy" id="651822"/>
    <lineage>
        <taxon>Bacteria</taxon>
        <taxon>Thermotogati</taxon>
        <taxon>Synergistota</taxon>
        <taxon>Synergistia</taxon>
        <taxon>Synergistales</taxon>
        <taxon>Aminobacteriaceae</taxon>
        <taxon>Fretibacterium</taxon>
    </lineage>
</organism>
<dbReference type="RefSeq" id="WP_015556782.1">
    <property type="nucleotide sequence ID" value="NC_021038.1"/>
</dbReference>
<evidence type="ECO:0000313" key="4">
    <source>
        <dbReference type="Proteomes" id="UP000008957"/>
    </source>
</evidence>
<protein>
    <submittedName>
        <fullName evidence="3">Predicted RNA binding protein (Contains ribosomal protein S1 domain)</fullName>
    </submittedName>
</protein>
<dbReference type="InterPro" id="IPR012340">
    <property type="entry name" value="NA-bd_OB-fold"/>
</dbReference>
<dbReference type="Proteomes" id="UP000008957">
    <property type="component" value="Chromosome"/>
</dbReference>
<keyword evidence="4" id="KW-1185">Reference proteome</keyword>
<sequence length="146" mass="16168">MSEEKREDTSSVRVGDLVDCVVSQIMPYGAFVNLTESGKRGMIHISELSFNFVKKVEDVLSLQQNVKAKVIKIDDKGRIDLSLKKAEERPMVQVPLSRDEKDSFEKKMASFLKVSEAKIADLNSKSSKSGAPRSGRRKPGGGRPRG</sequence>
<keyword evidence="3" id="KW-0687">Ribonucleoprotein</keyword>
<evidence type="ECO:0000259" key="2">
    <source>
        <dbReference type="PROSITE" id="PS50126"/>
    </source>
</evidence>
<accession>A0AB94IY20</accession>
<dbReference type="GO" id="GO:0003735">
    <property type="term" value="F:structural constituent of ribosome"/>
    <property type="evidence" value="ECO:0007669"/>
    <property type="project" value="TreeGrafter"/>
</dbReference>
<gene>
    <name evidence="3" type="ORF">SY1_16880</name>
</gene>
<evidence type="ECO:0000313" key="3">
    <source>
        <dbReference type="EMBL" id="CBL28635.1"/>
    </source>
</evidence>
<dbReference type="GO" id="GO:0006412">
    <property type="term" value="P:translation"/>
    <property type="evidence" value="ECO:0007669"/>
    <property type="project" value="TreeGrafter"/>
</dbReference>